<dbReference type="InterPro" id="IPR049177">
    <property type="entry name" value="MgtC_SapB_SrpB_YhiD_N"/>
</dbReference>
<dbReference type="OrthoDB" id="9811198at2"/>
<accession>A0A2W3Z6R4</accession>
<keyword evidence="6 7" id="KW-0472">Membrane</keyword>
<evidence type="ECO:0000313" key="9">
    <source>
        <dbReference type="EMBL" id="PZL75406.1"/>
    </source>
</evidence>
<dbReference type="Proteomes" id="UP000249828">
    <property type="component" value="Unassembled WGS sequence"/>
</dbReference>
<evidence type="ECO:0000256" key="2">
    <source>
        <dbReference type="ARBA" id="ARBA00009298"/>
    </source>
</evidence>
<sequence>MNIMASIFAGMIIGAERQWRKKLAGMRTMTLVTFGACQFVSLSTLIQDDSSPTRIAAQVVSGIGFLAGGVILREGFSVTGINTAATLWCSAAVGSLIGAGFVIEGISCAVALMLVNILLRNLSFKMDNLAVQKEDEQVESIHYLSVIASNTSEVMLRTEIIQLLDKYCLTFTKFSCTDLAGQKVRLFLEIEATRNGVLAVNTIISELSQLSEIIEINQMSN</sequence>
<protein>
    <recommendedName>
        <fullName evidence="8">MgtC/SapB/SrpB/YhiD N-terminal domain-containing protein</fullName>
    </recommendedName>
</protein>
<dbReference type="Pfam" id="PF02308">
    <property type="entry name" value="MgtC"/>
    <property type="match status" value="1"/>
</dbReference>
<keyword evidence="4 7" id="KW-0812">Transmembrane</keyword>
<comment type="caution">
    <text evidence="9">The sequence shown here is derived from an EMBL/GenBank/DDBJ whole genome shotgun (WGS) entry which is preliminary data.</text>
</comment>
<dbReference type="PRINTS" id="PR01837">
    <property type="entry name" value="MGTCSAPBPROT"/>
</dbReference>
<feature type="transmembrane region" description="Helical" evidence="7">
    <location>
        <begin position="55"/>
        <end position="72"/>
    </location>
</feature>
<gene>
    <name evidence="9" type="ORF">CI088_05025</name>
</gene>
<comment type="subcellular location">
    <subcellularLocation>
        <location evidence="1">Cell membrane</location>
        <topology evidence="1">Multi-pass membrane protein</topology>
    </subcellularLocation>
</comment>
<comment type="similarity">
    <text evidence="2">Belongs to the MgtC/SapB family.</text>
</comment>
<organism evidence="9 10">
    <name type="scientific">Enterococcus plantarum</name>
    <dbReference type="NCBI Taxonomy" id="1077675"/>
    <lineage>
        <taxon>Bacteria</taxon>
        <taxon>Bacillati</taxon>
        <taxon>Bacillota</taxon>
        <taxon>Bacilli</taxon>
        <taxon>Lactobacillales</taxon>
        <taxon>Enterococcaceae</taxon>
        <taxon>Enterococcus</taxon>
    </lineage>
</organism>
<feature type="domain" description="MgtC/SapB/SrpB/YhiD N-terminal" evidence="8">
    <location>
        <begin position="4"/>
        <end position="122"/>
    </location>
</feature>
<evidence type="ECO:0000313" key="10">
    <source>
        <dbReference type="Proteomes" id="UP000249828"/>
    </source>
</evidence>
<dbReference type="GO" id="GO:0005886">
    <property type="term" value="C:plasma membrane"/>
    <property type="evidence" value="ECO:0007669"/>
    <property type="project" value="UniProtKB-SubCell"/>
</dbReference>
<evidence type="ECO:0000259" key="8">
    <source>
        <dbReference type="Pfam" id="PF02308"/>
    </source>
</evidence>
<proteinExistence type="inferred from homology"/>
<evidence type="ECO:0000256" key="1">
    <source>
        <dbReference type="ARBA" id="ARBA00004651"/>
    </source>
</evidence>
<feature type="transmembrane region" description="Helical" evidence="7">
    <location>
        <begin position="27"/>
        <end position="46"/>
    </location>
</feature>
<keyword evidence="3" id="KW-1003">Cell membrane</keyword>
<dbReference type="InterPro" id="IPR003416">
    <property type="entry name" value="MgtC/SapB/SrpB/YhiD_fam"/>
</dbReference>
<feature type="transmembrane region" description="Helical" evidence="7">
    <location>
        <begin position="92"/>
        <end position="119"/>
    </location>
</feature>
<dbReference type="PANTHER" id="PTHR33778:SF3">
    <property type="entry name" value="PROTEIN MGTC"/>
    <property type="match status" value="1"/>
</dbReference>
<keyword evidence="5 7" id="KW-1133">Transmembrane helix</keyword>
<keyword evidence="10" id="KW-1185">Reference proteome</keyword>
<evidence type="ECO:0000256" key="7">
    <source>
        <dbReference type="SAM" id="Phobius"/>
    </source>
</evidence>
<dbReference type="STRING" id="1077675.BCR22_03100"/>
<name>A0A2W3Z6R4_9ENTE</name>
<evidence type="ECO:0000256" key="5">
    <source>
        <dbReference type="ARBA" id="ARBA00022989"/>
    </source>
</evidence>
<dbReference type="AlphaFoldDB" id="A0A2W3Z6R4"/>
<dbReference type="EMBL" id="PIEU01000045">
    <property type="protein sequence ID" value="PZL75406.1"/>
    <property type="molecule type" value="Genomic_DNA"/>
</dbReference>
<evidence type="ECO:0000256" key="4">
    <source>
        <dbReference type="ARBA" id="ARBA00022692"/>
    </source>
</evidence>
<evidence type="ECO:0000256" key="6">
    <source>
        <dbReference type="ARBA" id="ARBA00023136"/>
    </source>
</evidence>
<dbReference type="PANTHER" id="PTHR33778">
    <property type="entry name" value="PROTEIN MGTC"/>
    <property type="match status" value="1"/>
</dbReference>
<evidence type="ECO:0000256" key="3">
    <source>
        <dbReference type="ARBA" id="ARBA00022475"/>
    </source>
</evidence>
<reference evidence="9 10" key="1">
    <citation type="submission" date="2017-11" db="EMBL/GenBank/DDBJ databases">
        <title>Draft genome sequence of Enterococcus plantarum TRW2 strain isolated from lettuce.</title>
        <authorList>
            <person name="Kim E.B."/>
            <person name="Marco M.L."/>
            <person name="Williams T.R."/>
            <person name="You I.H."/>
        </authorList>
    </citation>
    <scope>NUCLEOTIDE SEQUENCE [LARGE SCALE GENOMIC DNA]</scope>
    <source>
        <strain evidence="9 10">TRW2</strain>
    </source>
</reference>